<dbReference type="GO" id="GO:0016740">
    <property type="term" value="F:transferase activity"/>
    <property type="evidence" value="ECO:0007669"/>
    <property type="project" value="UniProtKB-KW"/>
</dbReference>
<evidence type="ECO:0000256" key="2">
    <source>
        <dbReference type="ARBA" id="ARBA00022475"/>
    </source>
</evidence>
<protein>
    <submittedName>
        <fullName evidence="8">Undecaprenyl-phosphate N-acetylglucosaminyl 1-phosphate transferase</fullName>
        <ecNumber evidence="8">2.7.8.-</ecNumber>
    </submittedName>
</protein>
<keyword evidence="9" id="KW-1185">Reference proteome</keyword>
<evidence type="ECO:0000256" key="6">
    <source>
        <dbReference type="ARBA" id="ARBA00023136"/>
    </source>
</evidence>
<dbReference type="EMBL" id="CAJNBJ010000016">
    <property type="protein sequence ID" value="CAE6750296.1"/>
    <property type="molecule type" value="Genomic_DNA"/>
</dbReference>
<feature type="transmembrane region" description="Helical" evidence="7">
    <location>
        <begin position="305"/>
        <end position="324"/>
    </location>
</feature>
<feature type="transmembrane region" description="Helical" evidence="7">
    <location>
        <begin position="200"/>
        <end position="219"/>
    </location>
</feature>
<comment type="subcellular location">
    <subcellularLocation>
        <location evidence="1">Cell membrane</location>
        <topology evidence="1">Multi-pass membrane protein</topology>
    </subcellularLocation>
</comment>
<feature type="transmembrane region" description="Helical" evidence="7">
    <location>
        <begin position="126"/>
        <end position="145"/>
    </location>
</feature>
<dbReference type="PANTHER" id="PTHR22926">
    <property type="entry name" value="PHOSPHO-N-ACETYLMURAMOYL-PENTAPEPTIDE-TRANSFERASE"/>
    <property type="match status" value="1"/>
</dbReference>
<feature type="transmembrane region" description="Helical" evidence="7">
    <location>
        <begin position="151"/>
        <end position="169"/>
    </location>
</feature>
<keyword evidence="4 7" id="KW-0812">Transmembrane</keyword>
<feature type="transmembrane region" description="Helical" evidence="7">
    <location>
        <begin position="273"/>
        <end position="298"/>
    </location>
</feature>
<keyword evidence="2" id="KW-1003">Cell membrane</keyword>
<keyword evidence="3 8" id="KW-0808">Transferase</keyword>
<name>A0ABM8RFK2_9BACT</name>
<feature type="transmembrane region" description="Helical" evidence="7">
    <location>
        <begin position="231"/>
        <end position="253"/>
    </location>
</feature>
<comment type="caution">
    <text evidence="8">The sequence shown here is derived from an EMBL/GenBank/DDBJ whole genome shotgun (WGS) entry which is preliminary data.</text>
</comment>
<sequence length="352" mass="37418">MILLTLTFVVAVLLAMYGVPIARRAALKFGIVDNPDGRLKHQREPVPYLGGLAIYLAFLVSLAFTFEFRQDVLGIVLSGTLIVMLGLIDDFGVLSPGTKLVGQFLAVFVLIKSGIRIEIASLPDWVDLVLTVLWMIGIINAFNLLDIMDGLSAGVGIISAAFLCVVAVLNGDQTIAFMLAALMGSLLGFLRYNWRPASIYMGDSGAMFVGLMLGALSMIGKYTEGHSVSLLTPVLILGMPIFDTLFVMYIRFLRGLPIFLGSPDHMAIRLRHWGLSVPQVVLVSYLGAAVLGGIGLLVMAVPQDLALGLSGLTVMGLAVAAVALTRVNVSSGVVAVSREAVPARSTERTGAV</sequence>
<evidence type="ECO:0000256" key="7">
    <source>
        <dbReference type="SAM" id="Phobius"/>
    </source>
</evidence>
<evidence type="ECO:0000313" key="8">
    <source>
        <dbReference type="EMBL" id="CAE6750296.1"/>
    </source>
</evidence>
<accession>A0ABM8RFK2</accession>
<reference evidence="8 9" key="1">
    <citation type="submission" date="2021-02" db="EMBL/GenBank/DDBJ databases">
        <authorList>
            <person name="Han P."/>
        </authorList>
    </citation>
    <scope>NUCLEOTIDE SEQUENCE [LARGE SCALE GENOMIC DNA]</scope>
    <source>
        <strain evidence="8">Candidatus Nitrospira sp. ZN2</strain>
    </source>
</reference>
<dbReference type="CDD" id="cd06853">
    <property type="entry name" value="GT_WecA_like"/>
    <property type="match status" value="1"/>
</dbReference>
<gene>
    <name evidence="8" type="ORF">NSPZN2_30138</name>
</gene>
<feature type="transmembrane region" description="Helical" evidence="7">
    <location>
        <begin position="48"/>
        <end position="65"/>
    </location>
</feature>
<keyword evidence="6 7" id="KW-0472">Membrane</keyword>
<feature type="transmembrane region" description="Helical" evidence="7">
    <location>
        <begin position="72"/>
        <end position="88"/>
    </location>
</feature>
<keyword evidence="5 7" id="KW-1133">Transmembrane helix</keyword>
<dbReference type="PANTHER" id="PTHR22926:SF3">
    <property type="entry name" value="UNDECAPRENYL-PHOSPHATE ALPHA-N-ACETYLGLUCOSAMINYL 1-PHOSPHATE TRANSFERASE"/>
    <property type="match status" value="1"/>
</dbReference>
<evidence type="ECO:0000256" key="1">
    <source>
        <dbReference type="ARBA" id="ARBA00004651"/>
    </source>
</evidence>
<dbReference type="EC" id="2.7.8.-" evidence="8"/>
<organism evidence="8 9">
    <name type="scientific">Nitrospira defluvii</name>
    <dbReference type="NCBI Taxonomy" id="330214"/>
    <lineage>
        <taxon>Bacteria</taxon>
        <taxon>Pseudomonadati</taxon>
        <taxon>Nitrospirota</taxon>
        <taxon>Nitrospiria</taxon>
        <taxon>Nitrospirales</taxon>
        <taxon>Nitrospiraceae</taxon>
        <taxon>Nitrospira</taxon>
    </lineage>
</organism>
<evidence type="ECO:0000256" key="4">
    <source>
        <dbReference type="ARBA" id="ARBA00022692"/>
    </source>
</evidence>
<dbReference type="Proteomes" id="UP000675880">
    <property type="component" value="Unassembled WGS sequence"/>
</dbReference>
<dbReference type="RefSeq" id="WP_213042342.1">
    <property type="nucleotide sequence ID" value="NZ_CAJNBJ010000016.1"/>
</dbReference>
<dbReference type="InterPro" id="IPR000715">
    <property type="entry name" value="Glycosyl_transferase_4"/>
</dbReference>
<proteinExistence type="predicted"/>
<dbReference type="Pfam" id="PF00953">
    <property type="entry name" value="Glycos_transf_4"/>
    <property type="match status" value="1"/>
</dbReference>
<evidence type="ECO:0000256" key="3">
    <source>
        <dbReference type="ARBA" id="ARBA00022679"/>
    </source>
</evidence>
<evidence type="ECO:0000313" key="9">
    <source>
        <dbReference type="Proteomes" id="UP000675880"/>
    </source>
</evidence>
<evidence type="ECO:0000256" key="5">
    <source>
        <dbReference type="ARBA" id="ARBA00022989"/>
    </source>
</evidence>
<feature type="transmembrane region" description="Helical" evidence="7">
    <location>
        <begin position="176"/>
        <end position="194"/>
    </location>
</feature>